<evidence type="ECO:0000256" key="7">
    <source>
        <dbReference type="ARBA" id="ARBA00022741"/>
    </source>
</evidence>
<dbReference type="EMBL" id="BMHA01000009">
    <property type="protein sequence ID" value="GGI07804.1"/>
    <property type="molecule type" value="Genomic_DNA"/>
</dbReference>
<evidence type="ECO:0000313" key="15">
    <source>
        <dbReference type="EMBL" id="GGI07804.1"/>
    </source>
</evidence>
<dbReference type="PANTHER" id="PTHR10890">
    <property type="entry name" value="CYSTEINYL-TRNA SYNTHETASE"/>
    <property type="match status" value="1"/>
</dbReference>
<dbReference type="InterPro" id="IPR015803">
    <property type="entry name" value="Cys-tRNA-ligase"/>
</dbReference>
<dbReference type="Proteomes" id="UP000650511">
    <property type="component" value="Unassembled WGS sequence"/>
</dbReference>
<dbReference type="InterPro" id="IPR032678">
    <property type="entry name" value="tRNA-synt_1_cat_dom"/>
</dbReference>
<comment type="subunit">
    <text evidence="3 13">Monomer.</text>
</comment>
<keyword evidence="6 13" id="KW-0479">Metal-binding</keyword>
<dbReference type="Pfam" id="PF23493">
    <property type="entry name" value="CysS_C"/>
    <property type="match status" value="1"/>
</dbReference>
<dbReference type="Pfam" id="PF09190">
    <property type="entry name" value="DALR_2"/>
    <property type="match status" value="1"/>
</dbReference>
<dbReference type="SUPFAM" id="SSF47323">
    <property type="entry name" value="Anticodon-binding domain of a subclass of class I aminoacyl-tRNA synthetases"/>
    <property type="match status" value="1"/>
</dbReference>
<comment type="catalytic activity">
    <reaction evidence="12 13">
        <text>tRNA(Cys) + L-cysteine + ATP = L-cysteinyl-tRNA(Cys) + AMP + diphosphate</text>
        <dbReference type="Rhea" id="RHEA:17773"/>
        <dbReference type="Rhea" id="RHEA-COMP:9661"/>
        <dbReference type="Rhea" id="RHEA-COMP:9679"/>
        <dbReference type="ChEBI" id="CHEBI:30616"/>
        <dbReference type="ChEBI" id="CHEBI:33019"/>
        <dbReference type="ChEBI" id="CHEBI:35235"/>
        <dbReference type="ChEBI" id="CHEBI:78442"/>
        <dbReference type="ChEBI" id="CHEBI:78517"/>
        <dbReference type="ChEBI" id="CHEBI:456215"/>
        <dbReference type="EC" id="6.1.1.16"/>
    </reaction>
</comment>
<dbReference type="InterPro" id="IPR014729">
    <property type="entry name" value="Rossmann-like_a/b/a_fold"/>
</dbReference>
<evidence type="ECO:0000256" key="1">
    <source>
        <dbReference type="ARBA" id="ARBA00004496"/>
    </source>
</evidence>
<dbReference type="PRINTS" id="PR00983">
    <property type="entry name" value="TRNASYNTHCYS"/>
</dbReference>
<keyword evidence="8 13" id="KW-0862">Zinc</keyword>
<evidence type="ECO:0000256" key="6">
    <source>
        <dbReference type="ARBA" id="ARBA00022723"/>
    </source>
</evidence>
<dbReference type="Pfam" id="PF01406">
    <property type="entry name" value="tRNA-synt_1e"/>
    <property type="match status" value="1"/>
</dbReference>
<dbReference type="GO" id="GO:0004817">
    <property type="term" value="F:cysteine-tRNA ligase activity"/>
    <property type="evidence" value="ECO:0007669"/>
    <property type="project" value="UniProtKB-UniRule"/>
</dbReference>
<dbReference type="CDD" id="cd00672">
    <property type="entry name" value="CysRS_core"/>
    <property type="match status" value="1"/>
</dbReference>
<dbReference type="InterPro" id="IPR056411">
    <property type="entry name" value="CysS_C"/>
</dbReference>
<organism evidence="15 16">
    <name type="scientific">Egicoccus halophilus</name>
    <dbReference type="NCBI Taxonomy" id="1670830"/>
    <lineage>
        <taxon>Bacteria</taxon>
        <taxon>Bacillati</taxon>
        <taxon>Actinomycetota</taxon>
        <taxon>Nitriliruptoria</taxon>
        <taxon>Egicoccales</taxon>
        <taxon>Egicoccaceae</taxon>
        <taxon>Egicoccus</taxon>
    </lineage>
</organism>
<evidence type="ECO:0000256" key="4">
    <source>
        <dbReference type="ARBA" id="ARBA00022490"/>
    </source>
</evidence>
<feature type="short sequence motif" description="'HIGH' region" evidence="13">
    <location>
        <begin position="31"/>
        <end position="41"/>
    </location>
</feature>
<evidence type="ECO:0000256" key="11">
    <source>
        <dbReference type="ARBA" id="ARBA00023146"/>
    </source>
</evidence>
<keyword evidence="7 13" id="KW-0547">Nucleotide-binding</keyword>
<dbReference type="Gene3D" id="3.40.50.620">
    <property type="entry name" value="HUPs"/>
    <property type="match status" value="1"/>
</dbReference>
<evidence type="ECO:0000259" key="14">
    <source>
        <dbReference type="SMART" id="SM00840"/>
    </source>
</evidence>
<feature type="binding site" evidence="13">
    <location>
        <position position="29"/>
    </location>
    <ligand>
        <name>Zn(2+)</name>
        <dbReference type="ChEBI" id="CHEBI:29105"/>
    </ligand>
</feature>
<dbReference type="EC" id="6.1.1.16" evidence="13"/>
<protein>
    <recommendedName>
        <fullName evidence="13">Cysteine--tRNA ligase</fullName>
        <ecNumber evidence="13">6.1.1.16</ecNumber>
    </recommendedName>
    <alternativeName>
        <fullName evidence="13">Cysteinyl-tRNA synthetase</fullName>
        <shortName evidence="13">CysRS</shortName>
    </alternativeName>
</protein>
<evidence type="ECO:0000256" key="2">
    <source>
        <dbReference type="ARBA" id="ARBA00005594"/>
    </source>
</evidence>
<comment type="cofactor">
    <cofactor evidence="13">
        <name>Zn(2+)</name>
        <dbReference type="ChEBI" id="CHEBI:29105"/>
    </cofactor>
    <text evidence="13">Binds 1 zinc ion per subunit.</text>
</comment>
<comment type="caution">
    <text evidence="15">The sequence shown here is derived from an EMBL/GenBank/DDBJ whole genome shotgun (WGS) entry which is preliminary data.</text>
</comment>
<keyword evidence="5 13" id="KW-0436">Ligase</keyword>
<evidence type="ECO:0000256" key="5">
    <source>
        <dbReference type="ARBA" id="ARBA00022598"/>
    </source>
</evidence>
<feature type="domain" description="Cysteinyl-tRNA synthetase class Ia DALR" evidence="14">
    <location>
        <begin position="346"/>
        <end position="412"/>
    </location>
</feature>
<dbReference type="GO" id="GO:0006423">
    <property type="term" value="P:cysteinyl-tRNA aminoacylation"/>
    <property type="evidence" value="ECO:0007669"/>
    <property type="project" value="UniProtKB-UniRule"/>
</dbReference>
<reference evidence="15" key="2">
    <citation type="submission" date="2020-09" db="EMBL/GenBank/DDBJ databases">
        <authorList>
            <person name="Sun Q."/>
            <person name="Zhou Y."/>
        </authorList>
    </citation>
    <scope>NUCLEOTIDE SEQUENCE</scope>
    <source>
        <strain evidence="15">CGMCC 1.14988</strain>
    </source>
</reference>
<evidence type="ECO:0000256" key="9">
    <source>
        <dbReference type="ARBA" id="ARBA00022840"/>
    </source>
</evidence>
<dbReference type="GO" id="GO:0005524">
    <property type="term" value="F:ATP binding"/>
    <property type="evidence" value="ECO:0007669"/>
    <property type="project" value="UniProtKB-UniRule"/>
</dbReference>
<keyword evidence="16" id="KW-1185">Reference proteome</keyword>
<dbReference type="PANTHER" id="PTHR10890:SF30">
    <property type="entry name" value="CYSTEINE--TRNA LIGASE"/>
    <property type="match status" value="1"/>
</dbReference>
<comment type="subcellular location">
    <subcellularLocation>
        <location evidence="1 13">Cytoplasm</location>
    </subcellularLocation>
</comment>
<feature type="binding site" evidence="13">
    <location>
        <position position="238"/>
    </location>
    <ligand>
        <name>Zn(2+)</name>
        <dbReference type="ChEBI" id="CHEBI:29105"/>
    </ligand>
</feature>
<evidence type="ECO:0000256" key="10">
    <source>
        <dbReference type="ARBA" id="ARBA00022917"/>
    </source>
</evidence>
<dbReference type="RefSeq" id="WP_130651061.1">
    <property type="nucleotide sequence ID" value="NZ_BMHA01000009.1"/>
</dbReference>
<evidence type="ECO:0000256" key="3">
    <source>
        <dbReference type="ARBA" id="ARBA00011245"/>
    </source>
</evidence>
<feature type="binding site" evidence="13">
    <location>
        <position position="269"/>
    </location>
    <ligand>
        <name>ATP</name>
        <dbReference type="ChEBI" id="CHEBI:30616"/>
    </ligand>
</feature>
<comment type="similarity">
    <text evidence="2 13">Belongs to the class-I aminoacyl-tRNA synthetase family.</text>
</comment>
<dbReference type="InterPro" id="IPR009080">
    <property type="entry name" value="tRNAsynth_Ia_anticodon-bd"/>
</dbReference>
<gene>
    <name evidence="13 15" type="primary">cysS</name>
    <name evidence="15" type="ORF">GCM10011354_25920</name>
</gene>
<dbReference type="InterPro" id="IPR024909">
    <property type="entry name" value="Cys-tRNA/MSH_ligase"/>
</dbReference>
<dbReference type="OrthoDB" id="9815130at2"/>
<keyword evidence="4 13" id="KW-0963">Cytoplasm</keyword>
<keyword evidence="10 13" id="KW-0648">Protein biosynthesis</keyword>
<dbReference type="GO" id="GO:0005829">
    <property type="term" value="C:cytosol"/>
    <property type="evidence" value="ECO:0007669"/>
    <property type="project" value="TreeGrafter"/>
</dbReference>
<proteinExistence type="inferred from homology"/>
<evidence type="ECO:0000256" key="8">
    <source>
        <dbReference type="ARBA" id="ARBA00022833"/>
    </source>
</evidence>
<dbReference type="HAMAP" id="MF_00041">
    <property type="entry name" value="Cys_tRNA_synth"/>
    <property type="match status" value="1"/>
</dbReference>
<feature type="short sequence motif" description="'KMSKS' region" evidence="13">
    <location>
        <begin position="266"/>
        <end position="270"/>
    </location>
</feature>
<evidence type="ECO:0000313" key="16">
    <source>
        <dbReference type="Proteomes" id="UP000650511"/>
    </source>
</evidence>
<dbReference type="InterPro" id="IPR015273">
    <property type="entry name" value="Cys-tRNA-synt_Ia_DALR"/>
</dbReference>
<sequence length="471" mass="52025">MSLVLYDTLRREKVPFEPRDAGRVSVYVCGPTVQADAHVGHGRLAVVTDVLRRHLRHAGNEVTFVQNVTDIDDKIILRARREKVDPAVVATRYTRAWNRTMDALDVLAPDVQPLATAHLLEMHALIQELIDQDKAYAVDGDVFFRVRSFEGYGKLSRRPIDDMQQGDDVVGADRKEDPLDFAMWKSAKPGEPSWPSPWGDGRPGWHIECSAMAVRHLGSGFDIHCGGLDLVFPHHENEIAQHEAAHGGVFARHWVHNGMVRMGEEKMSKSIGNVVSLHDAVEEWGVGPLRLWYLSAHHRSPLTFDTERLRDAAASHQRLTTFLRSARRAADDVSADEQAARPHLDAFTAAMDDDLNAPQAVAALHELVSTGNERLPAAERGDETARAQVASLAEALVTLGDGVFALGLEAALADAAGLERQLAPLVEQLLDQRRNARGDRDFATADRIRDQLAAAGVVVEDRPDGPRWYVS</sequence>
<keyword evidence="9 13" id="KW-0067">ATP-binding</keyword>
<dbReference type="NCBIfam" id="TIGR00435">
    <property type="entry name" value="cysS"/>
    <property type="match status" value="1"/>
</dbReference>
<dbReference type="Gene3D" id="1.20.120.1910">
    <property type="entry name" value="Cysteine-tRNA ligase, C-terminal anti-codon recognition domain"/>
    <property type="match status" value="1"/>
</dbReference>
<dbReference type="GO" id="GO:0008270">
    <property type="term" value="F:zinc ion binding"/>
    <property type="evidence" value="ECO:0007669"/>
    <property type="project" value="UniProtKB-UniRule"/>
</dbReference>
<name>A0A8J3EVB8_9ACTN</name>
<dbReference type="AlphaFoldDB" id="A0A8J3EVB8"/>
<evidence type="ECO:0000256" key="13">
    <source>
        <dbReference type="HAMAP-Rule" id="MF_00041"/>
    </source>
</evidence>
<accession>A0A8J3EVB8</accession>
<evidence type="ECO:0000256" key="12">
    <source>
        <dbReference type="ARBA" id="ARBA00047398"/>
    </source>
</evidence>
<feature type="binding site" evidence="13">
    <location>
        <position position="234"/>
    </location>
    <ligand>
        <name>Zn(2+)</name>
        <dbReference type="ChEBI" id="CHEBI:29105"/>
    </ligand>
</feature>
<dbReference type="SUPFAM" id="SSF52374">
    <property type="entry name" value="Nucleotidylyl transferase"/>
    <property type="match status" value="1"/>
</dbReference>
<reference evidence="15" key="1">
    <citation type="journal article" date="2014" name="Int. J. Syst. Evol. Microbiol.">
        <title>Complete genome sequence of Corynebacterium casei LMG S-19264T (=DSM 44701T), isolated from a smear-ripened cheese.</title>
        <authorList>
            <consortium name="US DOE Joint Genome Institute (JGI-PGF)"/>
            <person name="Walter F."/>
            <person name="Albersmeier A."/>
            <person name="Kalinowski J."/>
            <person name="Ruckert C."/>
        </authorList>
    </citation>
    <scope>NUCLEOTIDE SEQUENCE</scope>
    <source>
        <strain evidence="15">CGMCC 1.14988</strain>
    </source>
</reference>
<dbReference type="FunFam" id="3.40.50.620:FF:000068">
    <property type="entry name" value="Cysteine--tRNA ligase"/>
    <property type="match status" value="1"/>
</dbReference>
<feature type="binding site" evidence="13">
    <location>
        <position position="209"/>
    </location>
    <ligand>
        <name>Zn(2+)</name>
        <dbReference type="ChEBI" id="CHEBI:29105"/>
    </ligand>
</feature>
<keyword evidence="11 13" id="KW-0030">Aminoacyl-tRNA synthetase</keyword>
<dbReference type="SMART" id="SM00840">
    <property type="entry name" value="DALR_2"/>
    <property type="match status" value="1"/>
</dbReference>